<dbReference type="PANTHER" id="PTHR39153:SF1">
    <property type="entry name" value="AGR244WP"/>
    <property type="match status" value="1"/>
</dbReference>
<protein>
    <recommendedName>
        <fullName evidence="4">Imidazoleglycerol-phosphate dehydratase</fullName>
    </recommendedName>
</protein>
<dbReference type="PANTHER" id="PTHR39153">
    <property type="entry name" value="AGR244WP"/>
    <property type="match status" value="1"/>
</dbReference>
<name>A0A9P4I855_9PEZI</name>
<sequence length="137" mass="15492">MRQHGSLQNDEEINAAAWEAARGAVTGAVRWGIYSGLVGAAAYFYSPIYRGLTIQFKVFLQMSGMCIGSMIEADQRLRLYETQVRRQKRLQRDAAVWQRYEAEFEARRAAIGQGQSEMKTPALRNDNVTHFAKSDGE</sequence>
<comment type="caution">
    <text evidence="2">The sequence shown here is derived from an EMBL/GenBank/DDBJ whole genome shotgun (WGS) entry which is preliminary data.</text>
</comment>
<feature type="region of interest" description="Disordered" evidence="1">
    <location>
        <begin position="118"/>
        <end position="137"/>
    </location>
</feature>
<dbReference type="AlphaFoldDB" id="A0A9P4I855"/>
<reference evidence="2" key="1">
    <citation type="journal article" date="2020" name="Stud. Mycol.">
        <title>101 Dothideomycetes genomes: a test case for predicting lifestyles and emergence of pathogens.</title>
        <authorList>
            <person name="Haridas S."/>
            <person name="Albert R."/>
            <person name="Binder M."/>
            <person name="Bloem J."/>
            <person name="Labutti K."/>
            <person name="Salamov A."/>
            <person name="Andreopoulos B."/>
            <person name="Baker S."/>
            <person name="Barry K."/>
            <person name="Bills G."/>
            <person name="Bluhm B."/>
            <person name="Cannon C."/>
            <person name="Castanera R."/>
            <person name="Culley D."/>
            <person name="Daum C."/>
            <person name="Ezra D."/>
            <person name="Gonzalez J."/>
            <person name="Henrissat B."/>
            <person name="Kuo A."/>
            <person name="Liang C."/>
            <person name="Lipzen A."/>
            <person name="Lutzoni F."/>
            <person name="Magnuson J."/>
            <person name="Mondo S."/>
            <person name="Nolan M."/>
            <person name="Ohm R."/>
            <person name="Pangilinan J."/>
            <person name="Park H.-J."/>
            <person name="Ramirez L."/>
            <person name="Alfaro M."/>
            <person name="Sun H."/>
            <person name="Tritt A."/>
            <person name="Yoshinaga Y."/>
            <person name="Zwiers L.-H."/>
            <person name="Turgeon B."/>
            <person name="Goodwin S."/>
            <person name="Spatafora J."/>
            <person name="Crous P."/>
            <person name="Grigoriev I."/>
        </authorList>
    </citation>
    <scope>NUCLEOTIDE SEQUENCE</scope>
    <source>
        <strain evidence="2">CBS 133067</strain>
    </source>
</reference>
<organism evidence="2 3">
    <name type="scientific">Rhizodiscina lignyota</name>
    <dbReference type="NCBI Taxonomy" id="1504668"/>
    <lineage>
        <taxon>Eukaryota</taxon>
        <taxon>Fungi</taxon>
        <taxon>Dikarya</taxon>
        <taxon>Ascomycota</taxon>
        <taxon>Pezizomycotina</taxon>
        <taxon>Dothideomycetes</taxon>
        <taxon>Pleosporomycetidae</taxon>
        <taxon>Aulographales</taxon>
        <taxon>Rhizodiscinaceae</taxon>
        <taxon>Rhizodiscina</taxon>
    </lineage>
</organism>
<dbReference type="Proteomes" id="UP000799772">
    <property type="component" value="Unassembled WGS sequence"/>
</dbReference>
<evidence type="ECO:0000256" key="1">
    <source>
        <dbReference type="SAM" id="MobiDB-lite"/>
    </source>
</evidence>
<dbReference type="EMBL" id="ML978132">
    <property type="protein sequence ID" value="KAF2095238.1"/>
    <property type="molecule type" value="Genomic_DNA"/>
</dbReference>
<dbReference type="InterPro" id="IPR038882">
    <property type="entry name" value="Rcf3"/>
</dbReference>
<evidence type="ECO:0000313" key="3">
    <source>
        <dbReference type="Proteomes" id="UP000799772"/>
    </source>
</evidence>
<gene>
    <name evidence="2" type="ORF">NA57DRAFT_79727</name>
</gene>
<evidence type="ECO:0000313" key="2">
    <source>
        <dbReference type="EMBL" id="KAF2095238.1"/>
    </source>
</evidence>
<dbReference type="OrthoDB" id="3979469at2759"/>
<evidence type="ECO:0008006" key="4">
    <source>
        <dbReference type="Google" id="ProtNLM"/>
    </source>
</evidence>
<accession>A0A9P4I855</accession>
<proteinExistence type="predicted"/>
<keyword evidence="3" id="KW-1185">Reference proteome</keyword>